<comment type="caution">
    <text evidence="1">The sequence shown here is derived from an EMBL/GenBank/DDBJ whole genome shotgun (WGS) entry which is preliminary data.</text>
</comment>
<reference evidence="1" key="1">
    <citation type="journal article" date="2022" name="Front. Genet.">
        <title>Chromosome-Scale Assembly of the Dendrobium nobile Genome Provides Insights Into the Molecular Mechanism of the Biosynthesis of the Medicinal Active Ingredient of Dendrobium.</title>
        <authorList>
            <person name="Xu Q."/>
            <person name="Niu S.-C."/>
            <person name="Li K.-L."/>
            <person name="Zheng P.-J."/>
            <person name="Zhang X.-J."/>
            <person name="Jia Y."/>
            <person name="Liu Y."/>
            <person name="Niu Y.-X."/>
            <person name="Yu L.-H."/>
            <person name="Chen D.-F."/>
            <person name="Zhang G.-Q."/>
        </authorList>
    </citation>
    <scope>NUCLEOTIDE SEQUENCE</scope>
    <source>
        <tissue evidence="1">Leaf</tissue>
    </source>
</reference>
<proteinExistence type="predicted"/>
<evidence type="ECO:0000313" key="1">
    <source>
        <dbReference type="EMBL" id="KAI0507273.1"/>
    </source>
</evidence>
<evidence type="ECO:0000313" key="2">
    <source>
        <dbReference type="Proteomes" id="UP000829196"/>
    </source>
</evidence>
<accession>A0A8T3B782</accession>
<protein>
    <submittedName>
        <fullName evidence="1">Uncharacterized protein</fullName>
    </submittedName>
</protein>
<dbReference type="EMBL" id="JAGYWB010000010">
    <property type="protein sequence ID" value="KAI0507273.1"/>
    <property type="molecule type" value="Genomic_DNA"/>
</dbReference>
<keyword evidence="2" id="KW-1185">Reference proteome</keyword>
<gene>
    <name evidence="1" type="ORF">KFK09_013395</name>
</gene>
<dbReference type="Proteomes" id="UP000829196">
    <property type="component" value="Unassembled WGS sequence"/>
</dbReference>
<name>A0A8T3B782_DENNO</name>
<organism evidence="1 2">
    <name type="scientific">Dendrobium nobile</name>
    <name type="common">Orchid</name>
    <dbReference type="NCBI Taxonomy" id="94219"/>
    <lineage>
        <taxon>Eukaryota</taxon>
        <taxon>Viridiplantae</taxon>
        <taxon>Streptophyta</taxon>
        <taxon>Embryophyta</taxon>
        <taxon>Tracheophyta</taxon>
        <taxon>Spermatophyta</taxon>
        <taxon>Magnoliopsida</taxon>
        <taxon>Liliopsida</taxon>
        <taxon>Asparagales</taxon>
        <taxon>Orchidaceae</taxon>
        <taxon>Epidendroideae</taxon>
        <taxon>Malaxideae</taxon>
        <taxon>Dendrobiinae</taxon>
        <taxon>Dendrobium</taxon>
    </lineage>
</organism>
<dbReference type="AlphaFoldDB" id="A0A8T3B782"/>
<sequence>MTKDSSESLTVFGGAICPNLWGHSFDQYKLINHVYLSKVDDFINILTFPFESLQSHLSSR</sequence>